<accession>A1RQX3</accession>
<sequence length="301" mass="34459">MKLMDFDLYKRFLAEVEEAEYIHLQGWGEPLLHPRLVEMAASAKKIANVGITTNGTLLREEVTRALVEIPIDILAVTFAGARAETHNRYREGNDFNVVFRNVEYLLRIRRGKPEVVAIYMLLGDNYRELPGFVRMAARLGVDRVKVSNLNYLFNTEGASLKAFSDTWEKPREVERAIVEAQQIAREVGVGFVTDNIAPFELAECPETPTKAVFITVDGDVCPCVYLGLPWPEIPRLFNIRLFKIPRTCWGNLKMESLRKVLNSEKAREFRSRFEYRKYNMDVGAIGEPPDVCKTCYRLFGV</sequence>
<evidence type="ECO:0000256" key="1">
    <source>
        <dbReference type="ARBA" id="ARBA00022691"/>
    </source>
</evidence>
<dbReference type="InterPro" id="IPR023885">
    <property type="entry name" value="4Fe4S-binding_SPASM_dom"/>
</dbReference>
<dbReference type="GO" id="GO:0003824">
    <property type="term" value="F:catalytic activity"/>
    <property type="evidence" value="ECO:0007669"/>
    <property type="project" value="InterPro"/>
</dbReference>
<dbReference type="GO" id="GO:0051536">
    <property type="term" value="F:iron-sulfur cluster binding"/>
    <property type="evidence" value="ECO:0007669"/>
    <property type="project" value="UniProtKB-KW"/>
</dbReference>
<dbReference type="HOGENOM" id="CLU_009273_1_1_2"/>
<dbReference type="eggNOG" id="arCOG02616">
    <property type="taxonomic scope" value="Archaea"/>
</dbReference>
<dbReference type="GO" id="GO:0046872">
    <property type="term" value="F:metal ion binding"/>
    <property type="evidence" value="ECO:0007669"/>
    <property type="project" value="UniProtKB-KW"/>
</dbReference>
<dbReference type="STRING" id="384616.Pisl_0173"/>
<keyword evidence="1" id="KW-0949">S-adenosyl-L-methionine</keyword>
<reference evidence="6" key="1">
    <citation type="submission" date="2006-12" db="EMBL/GenBank/DDBJ databases">
        <title>Complete sequence of Pyrobaculum islandicum DSM 4184.</title>
        <authorList>
            <person name="Copeland A."/>
            <person name="Lucas S."/>
            <person name="Lapidus A."/>
            <person name="Barry K."/>
            <person name="Detter J.C."/>
            <person name="Glavina del Rio T."/>
            <person name="Dalin E."/>
            <person name="Tice H."/>
            <person name="Pitluck S."/>
            <person name="Meincke L."/>
            <person name="Brettin T."/>
            <person name="Bruce D."/>
            <person name="Han C."/>
            <person name="Tapia R."/>
            <person name="Gilna P."/>
            <person name="Schmutz J."/>
            <person name="Larimer F."/>
            <person name="Land M."/>
            <person name="Hauser L."/>
            <person name="Kyrpides N."/>
            <person name="Mikhailova N."/>
            <person name="Cozen A.E."/>
            <person name="Fitz-Gibbon S.T."/>
            <person name="House C.H."/>
            <person name="Saltikov C."/>
            <person name="Lowe T."/>
            <person name="Richardson P."/>
        </authorList>
    </citation>
    <scope>NUCLEOTIDE SEQUENCE [LARGE SCALE GENOMIC DNA]</scope>
    <source>
        <strain evidence="6">DSM 4184</strain>
    </source>
</reference>
<dbReference type="InterPro" id="IPR058240">
    <property type="entry name" value="rSAM_sf"/>
</dbReference>
<gene>
    <name evidence="6" type="ordered locus">Pisl_0173</name>
</gene>
<dbReference type="PANTHER" id="PTHR11228:SF34">
    <property type="entry name" value="TUNGSTEN-CONTAINING ALDEHYDE FERREDOXIN OXIDOREDUCTASE COFACTOR MODIFYING PROTEIN"/>
    <property type="match status" value="1"/>
</dbReference>
<name>A1RQX3_PYRIL</name>
<evidence type="ECO:0000313" key="6">
    <source>
        <dbReference type="EMBL" id="ABL87355.1"/>
    </source>
</evidence>
<feature type="domain" description="Radical SAM core" evidence="5">
    <location>
        <begin position="1"/>
        <end position="186"/>
    </location>
</feature>
<keyword evidence="7" id="KW-1185">Reference proteome</keyword>
<dbReference type="EMBL" id="CP000504">
    <property type="protein sequence ID" value="ABL87355.1"/>
    <property type="molecule type" value="Genomic_DNA"/>
</dbReference>
<dbReference type="Pfam" id="PF04055">
    <property type="entry name" value="Radical_SAM"/>
    <property type="match status" value="1"/>
</dbReference>
<dbReference type="InterPro" id="IPR013785">
    <property type="entry name" value="Aldolase_TIM"/>
</dbReference>
<proteinExistence type="predicted"/>
<dbReference type="Gene3D" id="3.20.20.70">
    <property type="entry name" value="Aldolase class I"/>
    <property type="match status" value="1"/>
</dbReference>
<dbReference type="PROSITE" id="PS51918">
    <property type="entry name" value="RADICAL_SAM"/>
    <property type="match status" value="1"/>
</dbReference>
<dbReference type="InterPro" id="IPR050377">
    <property type="entry name" value="Radical_SAM_PqqE_MftC-like"/>
</dbReference>
<dbReference type="Pfam" id="PF13186">
    <property type="entry name" value="SPASM"/>
    <property type="match status" value="1"/>
</dbReference>
<keyword evidence="2" id="KW-0479">Metal-binding</keyword>
<evidence type="ECO:0000256" key="4">
    <source>
        <dbReference type="ARBA" id="ARBA00023014"/>
    </source>
</evidence>
<keyword evidence="3" id="KW-0408">Iron</keyword>
<dbReference type="AlphaFoldDB" id="A1RQX3"/>
<keyword evidence="4" id="KW-0411">Iron-sulfur</keyword>
<dbReference type="KEGG" id="pis:Pisl_0173"/>
<evidence type="ECO:0000256" key="2">
    <source>
        <dbReference type="ARBA" id="ARBA00022723"/>
    </source>
</evidence>
<evidence type="ECO:0000313" key="7">
    <source>
        <dbReference type="Proteomes" id="UP000002595"/>
    </source>
</evidence>
<dbReference type="SUPFAM" id="SSF102114">
    <property type="entry name" value="Radical SAM enzymes"/>
    <property type="match status" value="1"/>
</dbReference>
<dbReference type="Proteomes" id="UP000002595">
    <property type="component" value="Chromosome"/>
</dbReference>
<organism evidence="6 7">
    <name type="scientific">Pyrobaculum islandicum (strain DSM 4184 / JCM 9189 / GEO3)</name>
    <dbReference type="NCBI Taxonomy" id="384616"/>
    <lineage>
        <taxon>Archaea</taxon>
        <taxon>Thermoproteota</taxon>
        <taxon>Thermoprotei</taxon>
        <taxon>Thermoproteales</taxon>
        <taxon>Thermoproteaceae</taxon>
        <taxon>Pyrobaculum</taxon>
    </lineage>
</organism>
<protein>
    <submittedName>
        <fullName evidence="6">Cofactor modifying protein (Cmo)</fullName>
    </submittedName>
</protein>
<evidence type="ECO:0000256" key="3">
    <source>
        <dbReference type="ARBA" id="ARBA00023004"/>
    </source>
</evidence>
<evidence type="ECO:0000259" key="5">
    <source>
        <dbReference type="PROSITE" id="PS51918"/>
    </source>
</evidence>
<dbReference type="InterPro" id="IPR007197">
    <property type="entry name" value="rSAM"/>
</dbReference>
<dbReference type="PANTHER" id="PTHR11228">
    <property type="entry name" value="RADICAL SAM DOMAIN PROTEIN"/>
    <property type="match status" value="1"/>
</dbReference>
<dbReference type="CDD" id="cd01335">
    <property type="entry name" value="Radical_SAM"/>
    <property type="match status" value="1"/>
</dbReference>